<dbReference type="eggNOG" id="COG0042">
    <property type="taxonomic scope" value="Bacteria"/>
</dbReference>
<evidence type="ECO:0000256" key="7">
    <source>
        <dbReference type="ARBA" id="ARBA00022857"/>
    </source>
</evidence>
<accession>E7RN13</accession>
<dbReference type="PANTHER" id="PTHR45846:SF1">
    <property type="entry name" value="TRNA-DIHYDROURIDINE(47) SYNTHASE [NAD(P)(+)]-LIKE"/>
    <property type="match status" value="1"/>
</dbReference>
<sequence length="346" mass="38714">MRFHGKTVSLLKIFCNFANNMKIGNIEFGNHPLFLAPMEDVTDIGFRLLCKRFGAAMVYTEFISAEALVRSIKATMSKLTISDEERPVGIQIYGRDVVSMVEAAKIVEEAHPDVIDLNFGCPVKKVASKGAGAGMLRNIPLLLEITREVVKAVHTPVTVKTRLGWDANNLIIADLAEQLQDCGIHALTIHGRTRSQMYTGKADWTLIGEVKRNPRIHIPIIGNGDIASPSEAKEAFDRYGTDAVMIGRATFGRPWIFREIIDFLENSDTPAALTLNDKIDILEEQLRINVERIDEYRGILHTRRHLAASPVFKGIPDFRQTRIAMLRASTFDELMAILEDCRARLS</sequence>
<dbReference type="CDD" id="cd02801">
    <property type="entry name" value="DUS_like_FMN"/>
    <property type="match status" value="1"/>
</dbReference>
<evidence type="ECO:0000256" key="13">
    <source>
        <dbReference type="PIRSR" id="PIRSR006621-1"/>
    </source>
</evidence>
<comment type="cofactor">
    <cofactor evidence="1 12 14">
        <name>FMN</name>
        <dbReference type="ChEBI" id="CHEBI:58210"/>
    </cofactor>
</comment>
<dbReference type="InterPro" id="IPR018517">
    <property type="entry name" value="tRNA_hU_synthase_CS"/>
</dbReference>
<dbReference type="GO" id="GO:0050660">
    <property type="term" value="F:flavin adenine dinucleotide binding"/>
    <property type="evidence" value="ECO:0007669"/>
    <property type="project" value="InterPro"/>
</dbReference>
<evidence type="ECO:0000256" key="10">
    <source>
        <dbReference type="ARBA" id="ARBA00048205"/>
    </source>
</evidence>
<evidence type="ECO:0000256" key="3">
    <source>
        <dbReference type="ARBA" id="ARBA00022555"/>
    </source>
</evidence>
<dbReference type="PIRSF" id="PIRSF006621">
    <property type="entry name" value="Dus"/>
    <property type="match status" value="1"/>
</dbReference>
<dbReference type="InterPro" id="IPR035587">
    <property type="entry name" value="DUS-like_FMN-bd"/>
</dbReference>
<dbReference type="Pfam" id="PF01207">
    <property type="entry name" value="Dus"/>
    <property type="match status" value="1"/>
</dbReference>
<dbReference type="GO" id="GO:0017150">
    <property type="term" value="F:tRNA dihydrouridine synthase activity"/>
    <property type="evidence" value="ECO:0007669"/>
    <property type="project" value="InterPro"/>
</dbReference>
<feature type="binding site" evidence="14">
    <location>
        <position position="190"/>
    </location>
    <ligand>
        <name>FMN</name>
        <dbReference type="ChEBI" id="CHEBI:58210"/>
    </ligand>
</feature>
<dbReference type="HOGENOM" id="CLU_013299_0_3_10"/>
<comment type="catalytic activity">
    <reaction evidence="10">
        <text>a 5,6-dihydrouridine in tRNA + NADP(+) = a uridine in tRNA + NADPH + H(+)</text>
        <dbReference type="Rhea" id="RHEA:23624"/>
        <dbReference type="Rhea" id="RHEA-COMP:13339"/>
        <dbReference type="Rhea" id="RHEA-COMP:13887"/>
        <dbReference type="ChEBI" id="CHEBI:15378"/>
        <dbReference type="ChEBI" id="CHEBI:57783"/>
        <dbReference type="ChEBI" id="CHEBI:58349"/>
        <dbReference type="ChEBI" id="CHEBI:65315"/>
        <dbReference type="ChEBI" id="CHEBI:74443"/>
    </reaction>
</comment>
<reference evidence="16" key="1">
    <citation type="submission" date="2011-01" db="EMBL/GenBank/DDBJ databases">
        <authorList>
            <person name="Muzny D."/>
            <person name="Qin X."/>
            <person name="Buhay C."/>
            <person name="Dugan-Rocha S."/>
            <person name="Ding Y."/>
            <person name="Chen G."/>
            <person name="Hawes A."/>
            <person name="Holder M."/>
            <person name="Jhangiani S."/>
            <person name="Johnson A."/>
            <person name="Khan Z."/>
            <person name="Li Z."/>
            <person name="Liu W."/>
            <person name="Liu X."/>
            <person name="Perez L."/>
            <person name="Shen H."/>
            <person name="Wang Q."/>
            <person name="Watt J."/>
            <person name="Xi L."/>
            <person name="Xin Y."/>
            <person name="Zhou J."/>
            <person name="Deng J."/>
            <person name="Jiang H."/>
            <person name="Liu Y."/>
            <person name="Qu J."/>
            <person name="Song X.-Z."/>
            <person name="Zhang L."/>
            <person name="Villasana D."/>
            <person name="Johnson A."/>
            <person name="Liu J."/>
            <person name="Liyanage D."/>
            <person name="Lorensuhewa L."/>
            <person name="Robinson T."/>
            <person name="Song A."/>
            <person name="Song B.-B."/>
            <person name="Dinh H."/>
            <person name="Thornton R."/>
            <person name="Coyle M."/>
            <person name="Francisco L."/>
            <person name="Jackson L."/>
            <person name="Javaid M."/>
            <person name="Korchina V."/>
            <person name="Kovar C."/>
            <person name="Mata R."/>
            <person name="Mathew T."/>
            <person name="Ngo R."/>
            <person name="Nguyen L."/>
            <person name="Nguyen N."/>
            <person name="Okwuonu G."/>
            <person name="Ongeri F."/>
            <person name="Pham C."/>
            <person name="Simmons D."/>
            <person name="Wilczek-Boney K."/>
            <person name="Hale W."/>
            <person name="Jakkamsetti A."/>
            <person name="Pham P."/>
            <person name="Ruth R."/>
            <person name="San Lucas F."/>
            <person name="Warren J."/>
            <person name="Zhang J."/>
            <person name="Zhao Z."/>
            <person name="Zhou C."/>
            <person name="Zhu D."/>
            <person name="Lee S."/>
            <person name="Bess C."/>
            <person name="Blankenburg K."/>
            <person name="Forbes L."/>
            <person name="Fu Q."/>
            <person name="Gubbala S."/>
            <person name="Hirani K."/>
            <person name="Jayaseelan J.C."/>
            <person name="Lara F."/>
            <person name="Munidasa M."/>
            <person name="Palculict T."/>
            <person name="Patil S."/>
            <person name="Pu L.-L."/>
            <person name="Saada N."/>
            <person name="Tang L."/>
            <person name="Weissenberger G."/>
            <person name="Zhu Y."/>
            <person name="Hemphill L."/>
            <person name="Shang Y."/>
            <person name="Youmans B."/>
            <person name="Ayvaz T."/>
            <person name="Ross M."/>
            <person name="Santibanez J."/>
            <person name="Aqrawi P."/>
            <person name="Gross S."/>
            <person name="Joshi V."/>
            <person name="Fowler G."/>
            <person name="Nazareth L."/>
            <person name="Reid J."/>
            <person name="Worley K."/>
            <person name="Petrosino J."/>
            <person name="Highlander S."/>
            <person name="Gibbs R."/>
        </authorList>
    </citation>
    <scope>NUCLEOTIDE SEQUENCE [LARGE SCALE GENOMIC DNA]</scope>
    <source>
        <strain evidence="16">ATCC 33269</strain>
    </source>
</reference>
<dbReference type="STRING" id="28134.SAMN05444288_0359"/>
<gene>
    <name evidence="16" type="primary">dusB</name>
    <name evidence="16" type="ORF">HMPREF0663_10513</name>
</gene>
<keyword evidence="14" id="KW-0547">Nucleotide-binding</keyword>
<evidence type="ECO:0000259" key="15">
    <source>
        <dbReference type="Pfam" id="PF01207"/>
    </source>
</evidence>
<name>E7RN13_9BACT</name>
<evidence type="ECO:0000313" key="16">
    <source>
        <dbReference type="EMBL" id="EFZ38144.1"/>
    </source>
</evidence>
<evidence type="ECO:0000256" key="2">
    <source>
        <dbReference type="ARBA" id="ARBA00002790"/>
    </source>
</evidence>
<dbReference type="InterPro" id="IPR004652">
    <property type="entry name" value="DusB-like"/>
</dbReference>
<comment type="caution">
    <text evidence="16">The sequence shown here is derived from an EMBL/GenBank/DDBJ whole genome shotgun (WGS) entry which is preliminary data.</text>
</comment>
<dbReference type="Proteomes" id="UP000005580">
    <property type="component" value="Unassembled WGS sequence"/>
</dbReference>
<keyword evidence="3" id="KW-0820">tRNA-binding</keyword>
<evidence type="ECO:0000256" key="12">
    <source>
        <dbReference type="PIRNR" id="PIRNR006621"/>
    </source>
</evidence>
<evidence type="ECO:0000256" key="6">
    <source>
        <dbReference type="ARBA" id="ARBA00022694"/>
    </source>
</evidence>
<evidence type="ECO:0000256" key="5">
    <source>
        <dbReference type="ARBA" id="ARBA00022643"/>
    </source>
</evidence>
<evidence type="ECO:0000256" key="11">
    <source>
        <dbReference type="ARBA" id="ARBA00048802"/>
    </source>
</evidence>
<dbReference type="InterPro" id="IPR024036">
    <property type="entry name" value="tRNA-dHydroUridine_Synthase_C"/>
</dbReference>
<evidence type="ECO:0000256" key="8">
    <source>
        <dbReference type="ARBA" id="ARBA00022884"/>
    </source>
</evidence>
<feature type="binding site" evidence="14">
    <location>
        <begin position="247"/>
        <end position="248"/>
    </location>
    <ligand>
        <name>FMN</name>
        <dbReference type="ChEBI" id="CHEBI:58210"/>
    </ligand>
</feature>
<organism evidence="16 17">
    <name type="scientific">Hoylesella oralis ATCC 33269</name>
    <dbReference type="NCBI Taxonomy" id="873533"/>
    <lineage>
        <taxon>Bacteria</taxon>
        <taxon>Pseudomonadati</taxon>
        <taxon>Bacteroidota</taxon>
        <taxon>Bacteroidia</taxon>
        <taxon>Bacteroidales</taxon>
        <taxon>Prevotellaceae</taxon>
        <taxon>Hoylesella</taxon>
    </lineage>
</organism>
<keyword evidence="5 12" id="KW-0288">FMN</keyword>
<dbReference type="NCBIfam" id="TIGR00737">
    <property type="entry name" value="nifR3_yhdG"/>
    <property type="match status" value="1"/>
</dbReference>
<keyword evidence="7" id="KW-0521">NADP</keyword>
<evidence type="ECO:0000313" key="17">
    <source>
        <dbReference type="Proteomes" id="UP000005580"/>
    </source>
</evidence>
<dbReference type="AlphaFoldDB" id="E7RN13"/>
<comment type="catalytic activity">
    <reaction evidence="11">
        <text>a 5,6-dihydrouridine in tRNA + NAD(+) = a uridine in tRNA + NADH + H(+)</text>
        <dbReference type="Rhea" id="RHEA:54452"/>
        <dbReference type="Rhea" id="RHEA-COMP:13339"/>
        <dbReference type="Rhea" id="RHEA-COMP:13887"/>
        <dbReference type="ChEBI" id="CHEBI:15378"/>
        <dbReference type="ChEBI" id="CHEBI:57540"/>
        <dbReference type="ChEBI" id="CHEBI:57945"/>
        <dbReference type="ChEBI" id="CHEBI:65315"/>
        <dbReference type="ChEBI" id="CHEBI:74443"/>
    </reaction>
</comment>
<evidence type="ECO:0000256" key="14">
    <source>
        <dbReference type="PIRSR" id="PIRSR006621-2"/>
    </source>
</evidence>
<feature type="binding site" evidence="14">
    <location>
        <position position="91"/>
    </location>
    <ligand>
        <name>FMN</name>
        <dbReference type="ChEBI" id="CHEBI:58210"/>
    </ligand>
</feature>
<dbReference type="Gene3D" id="3.20.20.70">
    <property type="entry name" value="Aldolase class I"/>
    <property type="match status" value="1"/>
</dbReference>
<protein>
    <recommendedName>
        <fullName evidence="12">tRNA-dihydrouridine synthase</fullName>
        <ecNumber evidence="12">1.3.1.-</ecNumber>
    </recommendedName>
</protein>
<evidence type="ECO:0000256" key="1">
    <source>
        <dbReference type="ARBA" id="ARBA00001917"/>
    </source>
</evidence>
<dbReference type="GO" id="GO:0000049">
    <property type="term" value="F:tRNA binding"/>
    <property type="evidence" value="ECO:0007669"/>
    <property type="project" value="UniProtKB-KW"/>
</dbReference>
<dbReference type="PANTHER" id="PTHR45846">
    <property type="entry name" value="TRNA-DIHYDROURIDINE(47) SYNTHASE [NAD(P)(+)]-LIKE"/>
    <property type="match status" value="1"/>
</dbReference>
<dbReference type="InterPro" id="IPR013785">
    <property type="entry name" value="Aldolase_TIM"/>
</dbReference>
<keyword evidence="6 12" id="KW-0819">tRNA processing</keyword>
<feature type="binding site" evidence="14">
    <location>
        <position position="160"/>
    </location>
    <ligand>
        <name>FMN</name>
        <dbReference type="ChEBI" id="CHEBI:58210"/>
    </ligand>
</feature>
<keyword evidence="8" id="KW-0694">RNA-binding</keyword>
<dbReference type="SUPFAM" id="SSF51395">
    <property type="entry name" value="FMN-linked oxidoreductases"/>
    <property type="match status" value="1"/>
</dbReference>
<comment type="similarity">
    <text evidence="12">Belongs to the dus family.</text>
</comment>
<dbReference type="EMBL" id="AEPE02000002">
    <property type="protein sequence ID" value="EFZ38144.1"/>
    <property type="molecule type" value="Genomic_DNA"/>
</dbReference>
<evidence type="ECO:0000256" key="4">
    <source>
        <dbReference type="ARBA" id="ARBA00022630"/>
    </source>
</evidence>
<feature type="domain" description="DUS-like FMN-binding" evidence="15">
    <location>
        <begin position="35"/>
        <end position="310"/>
    </location>
</feature>
<evidence type="ECO:0000256" key="9">
    <source>
        <dbReference type="ARBA" id="ARBA00023002"/>
    </source>
</evidence>
<dbReference type="InterPro" id="IPR001269">
    <property type="entry name" value="DUS_fam"/>
</dbReference>
<feature type="active site" description="Proton donor" evidence="13">
    <location>
        <position position="121"/>
    </location>
</feature>
<keyword evidence="17" id="KW-1185">Reference proteome</keyword>
<comment type="function">
    <text evidence="2 12">Catalyzes the synthesis of 5,6-dihydrouridine (D), a modified base found in the D-loop of most tRNAs, via the reduction of the C5-C6 double bond in target uridines.</text>
</comment>
<proteinExistence type="inferred from homology"/>
<dbReference type="PROSITE" id="PS01136">
    <property type="entry name" value="UPF0034"/>
    <property type="match status" value="1"/>
</dbReference>
<keyword evidence="4 12" id="KW-0285">Flavoprotein</keyword>
<dbReference type="Gene3D" id="1.10.1200.80">
    <property type="entry name" value="Putative flavin oxidoreducatase, domain 2"/>
    <property type="match status" value="1"/>
</dbReference>
<keyword evidence="9 12" id="KW-0560">Oxidoreductase</keyword>
<dbReference type="EC" id="1.3.1.-" evidence="12"/>